<evidence type="ECO:0000259" key="3">
    <source>
        <dbReference type="PROSITE" id="PS51186"/>
    </source>
</evidence>
<keyword evidence="7" id="KW-1185">Reference proteome</keyword>
<feature type="domain" description="N-acetyltransferase" evidence="3">
    <location>
        <begin position="1"/>
        <end position="151"/>
    </location>
</feature>
<dbReference type="Proteomes" id="UP000615003">
    <property type="component" value="Unassembled WGS sequence"/>
</dbReference>
<proteinExistence type="predicted"/>
<dbReference type="RefSeq" id="WP_104642145.1">
    <property type="nucleotide sequence ID" value="NZ_AQGW01000018.1"/>
</dbReference>
<reference evidence="4 7" key="1">
    <citation type="submission" date="2015-06" db="EMBL/GenBank/DDBJ databases">
        <title>Genome sequence of Pseudoalteromonas carrageenovora.</title>
        <authorList>
            <person name="Xie B.-B."/>
            <person name="Rong J.-C."/>
            <person name="Qin Q.-L."/>
            <person name="Zhang Y.-Z."/>
        </authorList>
    </citation>
    <scope>NUCLEOTIDE SEQUENCE [LARGE SCALE GENOMIC DNA]</scope>
    <source>
        <strain evidence="4 7">IAM 12662</strain>
    </source>
</reference>
<dbReference type="AlphaFoldDB" id="A0A2K4X6Z9"/>
<dbReference type="GeneID" id="93662743"/>
<evidence type="ECO:0000313" key="6">
    <source>
        <dbReference type="Proteomes" id="UP000238288"/>
    </source>
</evidence>
<protein>
    <submittedName>
        <fullName evidence="4">Acetyltransferase</fullName>
    </submittedName>
    <submittedName>
        <fullName evidence="5">Putative acyltransferase</fullName>
    </submittedName>
</protein>
<organism evidence="5 6">
    <name type="scientific">Pseudoalteromonas carrageenovora IAM 12662</name>
    <dbReference type="NCBI Taxonomy" id="1314868"/>
    <lineage>
        <taxon>Bacteria</taxon>
        <taxon>Pseudomonadati</taxon>
        <taxon>Pseudomonadota</taxon>
        <taxon>Gammaproteobacteria</taxon>
        <taxon>Alteromonadales</taxon>
        <taxon>Pseudoalteromonadaceae</taxon>
        <taxon>Pseudoalteromonas</taxon>
    </lineage>
</organism>
<dbReference type="PANTHER" id="PTHR43877:SF5">
    <property type="entry name" value="BLL8307 PROTEIN"/>
    <property type="match status" value="1"/>
</dbReference>
<evidence type="ECO:0000313" key="7">
    <source>
        <dbReference type="Proteomes" id="UP000615003"/>
    </source>
</evidence>
<keyword evidence="1 5" id="KW-0808">Transferase</keyword>
<keyword evidence="2 5" id="KW-0012">Acyltransferase</keyword>
<dbReference type="EMBL" id="AQGW01000018">
    <property type="protein sequence ID" value="MBE0382310.1"/>
    <property type="molecule type" value="Genomic_DNA"/>
</dbReference>
<evidence type="ECO:0000313" key="5">
    <source>
        <dbReference type="EMBL" id="SOU40102.1"/>
    </source>
</evidence>
<dbReference type="Gene3D" id="3.40.630.30">
    <property type="match status" value="1"/>
</dbReference>
<dbReference type="GO" id="GO:0016747">
    <property type="term" value="F:acyltransferase activity, transferring groups other than amino-acyl groups"/>
    <property type="evidence" value="ECO:0007669"/>
    <property type="project" value="InterPro"/>
</dbReference>
<evidence type="ECO:0000256" key="2">
    <source>
        <dbReference type="ARBA" id="ARBA00023315"/>
    </source>
</evidence>
<dbReference type="CDD" id="cd04301">
    <property type="entry name" value="NAT_SF"/>
    <property type="match status" value="1"/>
</dbReference>
<reference evidence="5 6" key="2">
    <citation type="submission" date="2017-11" db="EMBL/GenBank/DDBJ databases">
        <authorList>
            <person name="Han C.G."/>
        </authorList>
    </citation>
    <scope>NUCLEOTIDE SEQUENCE [LARGE SCALE GENOMIC DNA]</scope>
    <source>
        <strain evidence="6">ATCC 43555</strain>
        <strain evidence="5">ATCC43555</strain>
    </source>
</reference>
<accession>A0A2K4X6Z9</accession>
<dbReference type="OrthoDB" id="9803233at2"/>
<gene>
    <name evidence="5" type="primary">yedL</name>
    <name evidence="5" type="ORF">PCAR9_A20534</name>
    <name evidence="4" type="ORF">PCARR_a0613</name>
</gene>
<dbReference type="EMBL" id="LT965928">
    <property type="protein sequence ID" value="SOU40102.1"/>
    <property type="molecule type" value="Genomic_DNA"/>
</dbReference>
<dbReference type="InterPro" id="IPR000182">
    <property type="entry name" value="GNAT_dom"/>
</dbReference>
<evidence type="ECO:0000313" key="4">
    <source>
        <dbReference type="EMBL" id="MBE0382310.1"/>
    </source>
</evidence>
<evidence type="ECO:0000256" key="1">
    <source>
        <dbReference type="ARBA" id="ARBA00022679"/>
    </source>
</evidence>
<dbReference type="InterPro" id="IPR016181">
    <property type="entry name" value="Acyl_CoA_acyltransferase"/>
</dbReference>
<dbReference type="InterPro" id="IPR050832">
    <property type="entry name" value="Bact_Acetyltransf"/>
</dbReference>
<dbReference type="PANTHER" id="PTHR43877">
    <property type="entry name" value="AMINOALKYLPHOSPHONATE N-ACETYLTRANSFERASE-RELATED-RELATED"/>
    <property type="match status" value="1"/>
</dbReference>
<name>A0A2K4X6Z9_PSEVC</name>
<sequence length="151" mass="17016">MDIRTGELSNPHVIKLLQAHHNDMLKHSPVESVHALDVSKLTQPNITFYSLWIDNNLAGVGALKALNTTHGEIKSMRTSSNYLRQGIAAKLLTHIIEQSTQRGYKKLSLETCTAKAFLPAQKLYTQFGFKECEPFADYELDPYSLFMSKGF</sequence>
<dbReference type="Proteomes" id="UP000238288">
    <property type="component" value="Chromosome PCAR9a"/>
</dbReference>
<dbReference type="SUPFAM" id="SSF55729">
    <property type="entry name" value="Acyl-CoA N-acyltransferases (Nat)"/>
    <property type="match status" value="1"/>
</dbReference>
<dbReference type="Pfam" id="PF00583">
    <property type="entry name" value="Acetyltransf_1"/>
    <property type="match status" value="1"/>
</dbReference>
<dbReference type="PROSITE" id="PS51186">
    <property type="entry name" value="GNAT"/>
    <property type="match status" value="1"/>
</dbReference>